<proteinExistence type="predicted"/>
<sequence length="173" mass="19366">MDKHTIAHLKTVMSTEQLIDFLADQLAAAELELIKPLPIGELIHRLEGQTYEKWFGESDVKDLRERAEAAEARLVVPVKLQPHVFVEDEFCKVHNYTLWRCAEAIRAAGYPAKWDGLATTTPEPLVPGDFMLAPKNPSIAMLTVLGLTGSFESMTEKYQKMLALAQATSRDID</sequence>
<dbReference type="Proteomes" id="UP000254835">
    <property type="component" value="Unassembled WGS sequence"/>
</dbReference>
<accession>A0A380PWL6</accession>
<dbReference type="AlphaFoldDB" id="A0A380PWL6"/>
<protein>
    <submittedName>
        <fullName evidence="1">Uncharacterized protein</fullName>
    </submittedName>
</protein>
<evidence type="ECO:0000313" key="2">
    <source>
        <dbReference type="Proteomes" id="UP000254835"/>
    </source>
</evidence>
<name>A0A380PWL6_YERFR</name>
<organism evidence="1 2">
    <name type="scientific">Yersinia frederiksenii</name>
    <dbReference type="NCBI Taxonomy" id="29484"/>
    <lineage>
        <taxon>Bacteria</taxon>
        <taxon>Pseudomonadati</taxon>
        <taxon>Pseudomonadota</taxon>
        <taxon>Gammaproteobacteria</taxon>
        <taxon>Enterobacterales</taxon>
        <taxon>Yersiniaceae</taxon>
        <taxon>Yersinia</taxon>
    </lineage>
</organism>
<reference evidence="1 2" key="1">
    <citation type="submission" date="2018-06" db="EMBL/GenBank/DDBJ databases">
        <authorList>
            <consortium name="Pathogen Informatics"/>
            <person name="Doyle S."/>
        </authorList>
    </citation>
    <scope>NUCLEOTIDE SEQUENCE [LARGE SCALE GENOMIC DNA]</scope>
    <source>
        <strain evidence="1 2">NCTC11470</strain>
    </source>
</reference>
<dbReference type="EMBL" id="UHJA01000001">
    <property type="protein sequence ID" value="SUP77357.1"/>
    <property type="molecule type" value="Genomic_DNA"/>
</dbReference>
<evidence type="ECO:0000313" key="1">
    <source>
        <dbReference type="EMBL" id="SUP77357.1"/>
    </source>
</evidence>
<gene>
    <name evidence="1" type="ORF">NCTC11470_02423</name>
</gene>